<feature type="region of interest" description="Disordered" evidence="1">
    <location>
        <begin position="67"/>
        <end position="87"/>
    </location>
</feature>
<protein>
    <submittedName>
        <fullName evidence="2">ADAM metallopeptidase with thrombospondin type 1 motif, 22</fullName>
    </submittedName>
</protein>
<name>A0A1A8ITB7_NOTKU</name>
<gene>
    <name evidence="2" type="primary">ADAMTS22</name>
</gene>
<organism evidence="2">
    <name type="scientific">Nothobranchius kuhntae</name>
    <name type="common">Beira killifish</name>
    <dbReference type="NCBI Taxonomy" id="321403"/>
    <lineage>
        <taxon>Eukaryota</taxon>
        <taxon>Metazoa</taxon>
        <taxon>Chordata</taxon>
        <taxon>Craniata</taxon>
        <taxon>Vertebrata</taxon>
        <taxon>Euteleostomi</taxon>
        <taxon>Actinopterygii</taxon>
        <taxon>Neopterygii</taxon>
        <taxon>Teleostei</taxon>
        <taxon>Neoteleostei</taxon>
        <taxon>Acanthomorphata</taxon>
        <taxon>Ovalentaria</taxon>
        <taxon>Atherinomorphae</taxon>
        <taxon>Cyprinodontiformes</taxon>
        <taxon>Nothobranchiidae</taxon>
        <taxon>Nothobranchius</taxon>
    </lineage>
</organism>
<dbReference type="EMBL" id="HAED01014139">
    <property type="protein sequence ID" value="SBR00584.1"/>
    <property type="molecule type" value="Transcribed_RNA"/>
</dbReference>
<reference evidence="2" key="1">
    <citation type="submission" date="2016-05" db="EMBL/GenBank/DDBJ databases">
        <authorList>
            <person name="Lavstsen T."/>
            <person name="Jespersen J.S."/>
        </authorList>
    </citation>
    <scope>NUCLEOTIDE SEQUENCE</scope>
    <source>
        <tissue evidence="2">Brain</tissue>
    </source>
</reference>
<reference evidence="2" key="2">
    <citation type="submission" date="2016-06" db="EMBL/GenBank/DDBJ databases">
        <title>The genome of a short-lived fish provides insights into sex chromosome evolution and the genetic control of aging.</title>
        <authorList>
            <person name="Reichwald K."/>
            <person name="Felder M."/>
            <person name="Petzold A."/>
            <person name="Koch P."/>
            <person name="Groth M."/>
            <person name="Platzer M."/>
        </authorList>
    </citation>
    <scope>NUCLEOTIDE SEQUENCE</scope>
    <source>
        <tissue evidence="2">Brain</tissue>
    </source>
</reference>
<dbReference type="AlphaFoldDB" id="A0A1A8ITB7"/>
<feature type="region of interest" description="Disordered" evidence="1">
    <location>
        <begin position="16"/>
        <end position="52"/>
    </location>
</feature>
<sequence length="102" mass="11258">MPLVAVSMATGTQTPATIRTSAIPDTITSSPDNTAESLSTLAPPPKKHPSSVGEVQYQIVGVNSRSTKQQQNYFVPRRPPFREQTHNKRIQQLLKEKQSQSD</sequence>
<proteinExistence type="predicted"/>
<accession>A0A1A8ITB7</accession>
<evidence type="ECO:0000313" key="2">
    <source>
        <dbReference type="EMBL" id="SBR00584.1"/>
    </source>
</evidence>
<evidence type="ECO:0000256" key="1">
    <source>
        <dbReference type="SAM" id="MobiDB-lite"/>
    </source>
</evidence>
<feature type="compositionally biased region" description="Polar residues" evidence="1">
    <location>
        <begin position="26"/>
        <end position="40"/>
    </location>
</feature>